<sequence length="106" mass="12038">MRTFLLNILLAAGLVALAVLSRFMLLDTYSRWQIAAFWLLAALLEWGVKPRIGLKARWLTALATAIATTLAILAVRWHVEGLCPHTWPQCASYPFWRVVLHLIQRA</sequence>
<reference evidence="2 3" key="1">
    <citation type="submission" date="2018-04" db="EMBL/GenBank/DDBJ databases">
        <title>Genomic Encyclopedia of Type Strains, Phase III (KMG-III): the genomes of soil and plant-associated and newly described type strains.</title>
        <authorList>
            <person name="Whitman W."/>
        </authorList>
    </citation>
    <scope>NUCLEOTIDE SEQUENCE [LARGE SCALE GENOMIC DNA]</scope>
    <source>
        <strain evidence="2 3">NW12</strain>
    </source>
</reference>
<gene>
    <name evidence="2" type="ORF">C8J24_0080</name>
</gene>
<keyword evidence="1" id="KW-0812">Transmembrane</keyword>
<comment type="caution">
    <text evidence="2">The sequence shown here is derived from an EMBL/GenBank/DDBJ whole genome shotgun (WGS) entry which is preliminary data.</text>
</comment>
<feature type="transmembrane region" description="Helical" evidence="1">
    <location>
        <begin position="58"/>
        <end position="79"/>
    </location>
</feature>
<dbReference type="AlphaFoldDB" id="A0A2T4YSD2"/>
<organism evidence="2 3">
    <name type="scientific">Sphingomonas aerolata</name>
    <dbReference type="NCBI Taxonomy" id="185951"/>
    <lineage>
        <taxon>Bacteria</taxon>
        <taxon>Pseudomonadati</taxon>
        <taxon>Pseudomonadota</taxon>
        <taxon>Alphaproteobacteria</taxon>
        <taxon>Sphingomonadales</taxon>
        <taxon>Sphingomonadaceae</taxon>
        <taxon>Sphingomonas</taxon>
    </lineage>
</organism>
<keyword evidence="1" id="KW-0472">Membrane</keyword>
<dbReference type="GeneID" id="93689185"/>
<keyword evidence="1" id="KW-1133">Transmembrane helix</keyword>
<dbReference type="EMBL" id="PZZN01000001">
    <property type="protein sequence ID" value="PTM46708.1"/>
    <property type="molecule type" value="Genomic_DNA"/>
</dbReference>
<evidence type="ECO:0000313" key="2">
    <source>
        <dbReference type="EMBL" id="PTM46708.1"/>
    </source>
</evidence>
<evidence type="ECO:0000256" key="1">
    <source>
        <dbReference type="SAM" id="Phobius"/>
    </source>
</evidence>
<evidence type="ECO:0000313" key="3">
    <source>
        <dbReference type="Proteomes" id="UP000240996"/>
    </source>
</evidence>
<proteinExistence type="predicted"/>
<dbReference type="RefSeq" id="WP_037529079.1">
    <property type="nucleotide sequence ID" value="NZ_CP098762.1"/>
</dbReference>
<accession>A0A2T4YSD2</accession>
<dbReference type="Proteomes" id="UP000240996">
    <property type="component" value="Unassembled WGS sequence"/>
</dbReference>
<protein>
    <submittedName>
        <fullName evidence="2">Uncharacterized protein</fullName>
    </submittedName>
</protein>
<name>A0A2T4YSD2_9SPHN</name>
<keyword evidence="3" id="KW-1185">Reference proteome</keyword>